<evidence type="ECO:0000313" key="9">
    <source>
        <dbReference type="Proteomes" id="UP000694888"/>
    </source>
</evidence>
<keyword evidence="3" id="KW-0813">Transport</keyword>
<comment type="similarity">
    <text evidence="2">Belongs to the sodium:neurotransmitter symporter (SNF) (TC 2.A.22) family.</text>
</comment>
<keyword evidence="6" id="KW-0472">Membrane</keyword>
<evidence type="ECO:0000256" key="2">
    <source>
        <dbReference type="ARBA" id="ARBA00006459"/>
    </source>
</evidence>
<gene>
    <name evidence="10" type="primary">LOC106011346</name>
</gene>
<evidence type="ECO:0000313" key="10">
    <source>
        <dbReference type="RefSeq" id="XP_035824765.1"/>
    </source>
</evidence>
<dbReference type="InterPro" id="IPR037272">
    <property type="entry name" value="SNS_sf"/>
</dbReference>
<dbReference type="PANTHER" id="PTHR11616:SF321">
    <property type="entry name" value="SODIUM-DEPENDENT NUTRIENT AMINO ACID TRANSPORTER 1-RELATED"/>
    <property type="match status" value="1"/>
</dbReference>
<keyword evidence="9" id="KW-1185">Reference proteome</keyword>
<dbReference type="GeneID" id="106011346"/>
<feature type="region of interest" description="Disordered" evidence="8">
    <location>
        <begin position="1"/>
        <end position="39"/>
    </location>
</feature>
<dbReference type="Pfam" id="PF00209">
    <property type="entry name" value="SNF"/>
    <property type="match status" value="1"/>
</dbReference>
<protein>
    <submittedName>
        <fullName evidence="10">Sodium-dependent neutral amino acid transporter B(0)AT2-like</fullName>
    </submittedName>
</protein>
<dbReference type="Proteomes" id="UP000694888">
    <property type="component" value="Unplaced"/>
</dbReference>
<organism evidence="9 10">
    <name type="scientific">Aplysia californica</name>
    <name type="common">California sea hare</name>
    <dbReference type="NCBI Taxonomy" id="6500"/>
    <lineage>
        <taxon>Eukaryota</taxon>
        <taxon>Metazoa</taxon>
        <taxon>Spiralia</taxon>
        <taxon>Lophotrochozoa</taxon>
        <taxon>Mollusca</taxon>
        <taxon>Gastropoda</taxon>
        <taxon>Heterobranchia</taxon>
        <taxon>Euthyneura</taxon>
        <taxon>Tectipleura</taxon>
        <taxon>Aplysiida</taxon>
        <taxon>Aplysioidea</taxon>
        <taxon>Aplysiidae</taxon>
        <taxon>Aplysia</taxon>
    </lineage>
</organism>
<dbReference type="PANTHER" id="PTHR11616">
    <property type="entry name" value="SODIUM/CHLORIDE DEPENDENT TRANSPORTER"/>
    <property type="match status" value="1"/>
</dbReference>
<evidence type="ECO:0000256" key="1">
    <source>
        <dbReference type="ARBA" id="ARBA00004141"/>
    </source>
</evidence>
<evidence type="ECO:0000256" key="6">
    <source>
        <dbReference type="ARBA" id="ARBA00023136"/>
    </source>
</evidence>
<keyword evidence="4" id="KW-0812">Transmembrane</keyword>
<evidence type="ECO:0000256" key="4">
    <source>
        <dbReference type="ARBA" id="ARBA00022692"/>
    </source>
</evidence>
<accession>A0ABM1VQS3</accession>
<evidence type="ECO:0000256" key="7">
    <source>
        <dbReference type="ARBA" id="ARBA00023180"/>
    </source>
</evidence>
<comment type="subcellular location">
    <subcellularLocation>
        <location evidence="1">Membrane</location>
        <topology evidence="1">Multi-pass membrane protein</topology>
    </subcellularLocation>
</comment>
<name>A0ABM1VQS3_APLCA</name>
<feature type="compositionally biased region" description="Basic and acidic residues" evidence="8">
    <location>
        <begin position="1"/>
        <end position="17"/>
    </location>
</feature>
<dbReference type="PROSITE" id="PS50267">
    <property type="entry name" value="NA_NEUROTRAN_SYMP_3"/>
    <property type="match status" value="1"/>
</dbReference>
<dbReference type="SUPFAM" id="SSF161070">
    <property type="entry name" value="SNF-like"/>
    <property type="match status" value="1"/>
</dbReference>
<evidence type="ECO:0000256" key="5">
    <source>
        <dbReference type="ARBA" id="ARBA00022989"/>
    </source>
</evidence>
<keyword evidence="5" id="KW-1133">Transmembrane helix</keyword>
<keyword evidence="7" id="KW-0325">Glycoprotein</keyword>
<proteinExistence type="inferred from homology"/>
<evidence type="ECO:0000256" key="3">
    <source>
        <dbReference type="ARBA" id="ARBA00022448"/>
    </source>
</evidence>
<dbReference type="InterPro" id="IPR000175">
    <property type="entry name" value="Na/ntran_symport"/>
</dbReference>
<evidence type="ECO:0000256" key="8">
    <source>
        <dbReference type="SAM" id="MobiDB-lite"/>
    </source>
</evidence>
<reference evidence="10" key="1">
    <citation type="submission" date="2025-08" db="UniProtKB">
        <authorList>
            <consortium name="RefSeq"/>
        </authorList>
    </citation>
    <scope>IDENTIFICATION</scope>
</reference>
<sequence>MEDDPHNLDPRMGEKSPENVPLTTNHDHSSGVENGNSKFQMADDVADYTGVMVKDEKGASGDDDEFVRQSWGRKLEYVLSMVGFCVGLGNVWRFPYVCMRNGGGKKKTF</sequence>
<dbReference type="RefSeq" id="XP_035824765.1">
    <property type="nucleotide sequence ID" value="XM_035968872.1"/>
</dbReference>